<feature type="transmembrane region" description="Helical" evidence="7">
    <location>
        <begin position="394"/>
        <end position="412"/>
    </location>
</feature>
<dbReference type="InterPro" id="IPR003838">
    <property type="entry name" value="ABC3_permease_C"/>
</dbReference>
<feature type="domain" description="MacB-like periplasmic core" evidence="9">
    <location>
        <begin position="27"/>
        <end position="192"/>
    </location>
</feature>
<dbReference type="Pfam" id="PF12704">
    <property type="entry name" value="MacB_PCD"/>
    <property type="match status" value="1"/>
</dbReference>
<dbReference type="InterPro" id="IPR051447">
    <property type="entry name" value="Lipoprotein-release_system"/>
</dbReference>
<keyword evidence="5 7" id="KW-1133">Transmembrane helix</keyword>
<dbReference type="KEGG" id="tper:IWA51_04705"/>
<evidence type="ECO:0000256" key="4">
    <source>
        <dbReference type="ARBA" id="ARBA00022692"/>
    </source>
</evidence>
<evidence type="ECO:0000256" key="3">
    <source>
        <dbReference type="ARBA" id="ARBA00022475"/>
    </source>
</evidence>
<dbReference type="InterPro" id="IPR025857">
    <property type="entry name" value="MacB_PCD"/>
</dbReference>
<evidence type="ECO:0000256" key="6">
    <source>
        <dbReference type="ARBA" id="ARBA00023136"/>
    </source>
</evidence>
<keyword evidence="3" id="KW-1003">Cell membrane</keyword>
<feature type="transmembrane region" description="Helical" evidence="7">
    <location>
        <begin position="268"/>
        <end position="286"/>
    </location>
</feature>
<evidence type="ECO:0000313" key="10">
    <source>
        <dbReference type="EMBL" id="QQA01901.1"/>
    </source>
</evidence>
<evidence type="ECO:0000256" key="1">
    <source>
        <dbReference type="ARBA" id="ARBA00004651"/>
    </source>
</evidence>
<dbReference type="Pfam" id="PF02687">
    <property type="entry name" value="FtsX"/>
    <property type="match status" value="1"/>
</dbReference>
<feature type="domain" description="ABC3 transporter permease C-terminal" evidence="8">
    <location>
        <begin position="272"/>
        <end position="420"/>
    </location>
</feature>
<comment type="subcellular location">
    <subcellularLocation>
        <location evidence="1">Cell membrane</location>
        <topology evidence="1">Multi-pass membrane protein</topology>
    </subcellularLocation>
</comment>
<evidence type="ECO:0000256" key="7">
    <source>
        <dbReference type="SAM" id="Phobius"/>
    </source>
</evidence>
<name>A0A7T3V5T9_9SPIR</name>
<dbReference type="Proteomes" id="UP000595224">
    <property type="component" value="Chromosome"/>
</dbReference>
<gene>
    <name evidence="10" type="ORF">IWA51_04705</name>
</gene>
<sequence length="428" mass="46721">MSGFKWIYFVSRRISRINRKGRTSVTSALASLGLCFGVASLIVVLSVMNGFQMSFKDAIMEISSYDARVSNITEQQEEEFLSWCSGRSDVECVVPFYEAQGLMAGTGGRQSAALVRAVPQNTMQEDAGFKKQLRMVAGKFDLSGGDGIIVGNTLAHNLGLHVGSRVNILALSGSSDVSLLSANRQFVVKGIFFCGYSDINAAYSFISLDAGKTNFGAGAKKTFGIKTSGSSGEMAFLGAVKNKFPDAQVSVWRDYNRSFFGALRMEKTMMFLLILLIFVVVAVNIYNGMRRLVYERKDDIAVLSALGAHPRDVQNVFVMQGASVGIGGCVPGLLLGIFLCLNIEGVFTFLSKAQYFFMYIIYSIISPQSLPYLSENPMFAVYANIPARMFPQEVAFVFLFGIFSSVLAAALAGRNILKMKVAEVLRDE</sequence>
<feature type="transmembrane region" description="Helical" evidence="7">
    <location>
        <begin position="355"/>
        <end position="374"/>
    </location>
</feature>
<keyword evidence="11" id="KW-1185">Reference proteome</keyword>
<evidence type="ECO:0000256" key="2">
    <source>
        <dbReference type="ARBA" id="ARBA00005236"/>
    </source>
</evidence>
<dbReference type="EMBL" id="CP064936">
    <property type="protein sequence ID" value="QQA01901.1"/>
    <property type="molecule type" value="Genomic_DNA"/>
</dbReference>
<protein>
    <submittedName>
        <fullName evidence="10">ABC transporter permease</fullName>
    </submittedName>
</protein>
<feature type="transmembrane region" description="Helical" evidence="7">
    <location>
        <begin position="28"/>
        <end position="51"/>
    </location>
</feature>
<evidence type="ECO:0000313" key="11">
    <source>
        <dbReference type="Proteomes" id="UP000595224"/>
    </source>
</evidence>
<dbReference type="PANTHER" id="PTHR30489">
    <property type="entry name" value="LIPOPROTEIN-RELEASING SYSTEM TRANSMEMBRANE PROTEIN LOLE"/>
    <property type="match status" value="1"/>
</dbReference>
<comment type="similarity">
    <text evidence="2">Belongs to the ABC-4 integral membrane protein family. LolC/E subfamily.</text>
</comment>
<dbReference type="GO" id="GO:0098797">
    <property type="term" value="C:plasma membrane protein complex"/>
    <property type="evidence" value="ECO:0007669"/>
    <property type="project" value="TreeGrafter"/>
</dbReference>
<evidence type="ECO:0000259" key="9">
    <source>
        <dbReference type="Pfam" id="PF12704"/>
    </source>
</evidence>
<reference evidence="10 11" key="1">
    <citation type="submission" date="2020-11" db="EMBL/GenBank/DDBJ databases">
        <title>Treponema Peruensis nv. sp., first commensal Treponema isolated from human feces.</title>
        <authorList>
            <person name="Belkhou C."/>
            <person name="Raes J."/>
        </authorList>
    </citation>
    <scope>NUCLEOTIDE SEQUENCE [LARGE SCALE GENOMIC DNA]</scope>
    <source>
        <strain evidence="10 11">RCC2812</strain>
    </source>
</reference>
<keyword evidence="6 7" id="KW-0472">Membrane</keyword>
<organism evidence="10 11">
    <name type="scientific">Treponema peruense</name>
    <dbReference type="NCBI Taxonomy" id="2787628"/>
    <lineage>
        <taxon>Bacteria</taxon>
        <taxon>Pseudomonadati</taxon>
        <taxon>Spirochaetota</taxon>
        <taxon>Spirochaetia</taxon>
        <taxon>Spirochaetales</taxon>
        <taxon>Treponemataceae</taxon>
        <taxon>Treponema</taxon>
    </lineage>
</organism>
<dbReference type="RefSeq" id="WP_198443415.1">
    <property type="nucleotide sequence ID" value="NZ_CBCSHE010000004.1"/>
</dbReference>
<accession>A0A7T3V5T9</accession>
<dbReference type="GO" id="GO:0044874">
    <property type="term" value="P:lipoprotein localization to outer membrane"/>
    <property type="evidence" value="ECO:0007669"/>
    <property type="project" value="TreeGrafter"/>
</dbReference>
<keyword evidence="4 7" id="KW-0812">Transmembrane</keyword>
<dbReference type="AlphaFoldDB" id="A0A7T3V5T9"/>
<dbReference type="PANTHER" id="PTHR30489:SF0">
    <property type="entry name" value="LIPOPROTEIN-RELEASING SYSTEM TRANSMEMBRANE PROTEIN LOLE"/>
    <property type="match status" value="1"/>
</dbReference>
<feature type="transmembrane region" description="Helical" evidence="7">
    <location>
        <begin position="322"/>
        <end position="343"/>
    </location>
</feature>
<proteinExistence type="inferred from homology"/>
<evidence type="ECO:0000256" key="5">
    <source>
        <dbReference type="ARBA" id="ARBA00022989"/>
    </source>
</evidence>
<evidence type="ECO:0000259" key="8">
    <source>
        <dbReference type="Pfam" id="PF02687"/>
    </source>
</evidence>